<reference evidence="2 6" key="1">
    <citation type="submission" date="2017-11" db="EMBL/GenBank/DDBJ databases">
        <title>De novo assembly and phasing of dikaryotic genomes from two isolates of Puccinia coronata f. sp. avenae, the causal agent of oat crown rust.</title>
        <authorList>
            <person name="Miller M.E."/>
            <person name="Zhang Y."/>
            <person name="Omidvar V."/>
            <person name="Sperschneider J."/>
            <person name="Schwessinger B."/>
            <person name="Raley C."/>
            <person name="Palmer J.M."/>
            <person name="Garnica D."/>
            <person name="Upadhyaya N."/>
            <person name="Rathjen J."/>
            <person name="Taylor J.M."/>
            <person name="Park R.F."/>
            <person name="Dodds P.N."/>
            <person name="Hirsch C.D."/>
            <person name="Kianian S.F."/>
            <person name="Figueroa M."/>
        </authorList>
    </citation>
    <scope>NUCLEOTIDE SEQUENCE [LARGE SCALE GENOMIC DNA]</scope>
    <source>
        <strain evidence="2">12SD80</strain>
    </source>
</reference>
<dbReference type="EMBL" id="PGCI01000557">
    <property type="protein sequence ID" value="PLW25228.1"/>
    <property type="molecule type" value="Genomic_DNA"/>
</dbReference>
<accession>A0A2N5TIJ5</accession>
<comment type="caution">
    <text evidence="2">The sequence shown here is derived from an EMBL/GenBank/DDBJ whole genome shotgun (WGS) entry which is preliminary data.</text>
</comment>
<dbReference type="Proteomes" id="UP000235392">
    <property type="component" value="Unassembled WGS sequence"/>
</dbReference>
<evidence type="ECO:0000313" key="5">
    <source>
        <dbReference type="EMBL" id="PLW43442.1"/>
    </source>
</evidence>
<dbReference type="AlphaFoldDB" id="A0A2N5TIJ5"/>
<dbReference type="EMBL" id="PGCI01000522">
    <property type="protein sequence ID" value="PLW25625.1"/>
    <property type="molecule type" value="Genomic_DNA"/>
</dbReference>
<feature type="region of interest" description="Disordered" evidence="1">
    <location>
        <begin position="41"/>
        <end position="77"/>
    </location>
</feature>
<evidence type="ECO:0000313" key="3">
    <source>
        <dbReference type="EMBL" id="PLW25231.1"/>
    </source>
</evidence>
<evidence type="ECO:0000313" key="2">
    <source>
        <dbReference type="EMBL" id="PLW25228.1"/>
    </source>
</evidence>
<dbReference type="EMBL" id="PGCI01000557">
    <property type="protein sequence ID" value="PLW25231.1"/>
    <property type="molecule type" value="Genomic_DNA"/>
</dbReference>
<sequence length="132" mass="14497">MALDGRHKLSCHFVVYKYRTIERRLPPLNPHLFPLISALTHSHKNPSSHSSHSPNPQAEMPPPPSITVIQNDNGNGKEIGGSNHYCVICRALPPRSPPGKSAGSSASDRGKNPWIDSLNPLINLSFQLEFFG</sequence>
<organism evidence="2 6">
    <name type="scientific">Puccinia coronata f. sp. avenae</name>
    <dbReference type="NCBI Taxonomy" id="200324"/>
    <lineage>
        <taxon>Eukaryota</taxon>
        <taxon>Fungi</taxon>
        <taxon>Dikarya</taxon>
        <taxon>Basidiomycota</taxon>
        <taxon>Pucciniomycotina</taxon>
        <taxon>Pucciniomycetes</taxon>
        <taxon>Pucciniales</taxon>
        <taxon>Pucciniaceae</taxon>
        <taxon>Puccinia</taxon>
    </lineage>
</organism>
<evidence type="ECO:0000313" key="4">
    <source>
        <dbReference type="EMBL" id="PLW25625.1"/>
    </source>
</evidence>
<gene>
    <name evidence="5" type="ORF">PCASD_07542</name>
    <name evidence="2" type="ORF">PCASD_25299</name>
    <name evidence="3" type="ORF">PCASD_25303</name>
    <name evidence="4" type="ORF">PCASD_25924</name>
</gene>
<name>A0A2N5TIJ5_9BASI</name>
<proteinExistence type="predicted"/>
<dbReference type="EMBL" id="PGCI01000068">
    <property type="protein sequence ID" value="PLW43442.1"/>
    <property type="molecule type" value="Genomic_DNA"/>
</dbReference>
<evidence type="ECO:0000256" key="1">
    <source>
        <dbReference type="SAM" id="MobiDB-lite"/>
    </source>
</evidence>
<evidence type="ECO:0000313" key="6">
    <source>
        <dbReference type="Proteomes" id="UP000235392"/>
    </source>
</evidence>
<protein>
    <submittedName>
        <fullName evidence="2">Uncharacterized protein</fullName>
    </submittedName>
</protein>
<feature type="compositionally biased region" description="Low complexity" evidence="1">
    <location>
        <begin position="47"/>
        <end position="56"/>
    </location>
</feature>